<dbReference type="CDD" id="cd09030">
    <property type="entry name" value="DUF1425"/>
    <property type="match status" value="1"/>
</dbReference>
<organism evidence="1 2">
    <name type="scientific">Providencia huashanensis</name>
    <dbReference type="NCBI Taxonomy" id="3037798"/>
    <lineage>
        <taxon>Bacteria</taxon>
        <taxon>Pseudomonadati</taxon>
        <taxon>Pseudomonadota</taxon>
        <taxon>Gammaproteobacteria</taxon>
        <taxon>Enterobacterales</taxon>
        <taxon>Morganellaceae</taxon>
        <taxon>Providencia</taxon>
    </lineage>
</organism>
<proteinExistence type="predicted"/>
<dbReference type="PROSITE" id="PS51257">
    <property type="entry name" value="PROKAR_LIPOPROTEIN"/>
    <property type="match status" value="1"/>
</dbReference>
<sequence length="136" mass="14935">MNRIVILGLMAVLLTGCLNNKPQGLVFNEQQRVIMEPAVLAQGVIVESPVISVENHQTVATLSMSNLQPDAVEIAYRLYWYDKQGLKVDTSSILHQQIAANSTETIQAMTSSSRASNVRVHVFLSPKAGEKQWNGS</sequence>
<dbReference type="EMBL" id="JAUQTG010000009">
    <property type="protein sequence ID" value="MDO7857658.1"/>
    <property type="molecule type" value="Genomic_DNA"/>
</dbReference>
<dbReference type="Pfam" id="PF07233">
    <property type="entry name" value="DUF1425"/>
    <property type="match status" value="1"/>
</dbReference>
<reference evidence="1" key="2">
    <citation type="journal article" date="2024" name="Int. J. Antimicrob. Agents">
        <title>Identification of a novel Providencia species showing multi-drug-resistant in three patients with hospital-acquired infection.</title>
        <authorList>
            <person name="Yang W."/>
            <person name="Chen J."/>
            <person name="Yang F."/>
            <person name="Ji P."/>
            <person name="Shen S."/>
            <person name="Yin D."/>
            <person name="Hu F."/>
        </authorList>
    </citation>
    <scope>NUCLEOTIDE SEQUENCE</scope>
    <source>
        <strain evidence="1">CRE-138-0111</strain>
    </source>
</reference>
<evidence type="ECO:0000313" key="1">
    <source>
        <dbReference type="EMBL" id="MDO7857658.1"/>
    </source>
</evidence>
<dbReference type="Gene3D" id="2.60.40.3230">
    <property type="match status" value="1"/>
</dbReference>
<keyword evidence="2" id="KW-1185">Reference proteome</keyword>
<comment type="caution">
    <text evidence="1">The sequence shown here is derived from an EMBL/GenBank/DDBJ whole genome shotgun (WGS) entry which is preliminary data.</text>
</comment>
<dbReference type="InterPro" id="IPR010824">
    <property type="entry name" value="DUF1425"/>
</dbReference>
<evidence type="ECO:0000313" key="2">
    <source>
        <dbReference type="Proteomes" id="UP001176478"/>
    </source>
</evidence>
<reference evidence="1" key="1">
    <citation type="submission" date="2023-07" db="EMBL/GenBank/DDBJ databases">
        <authorList>
            <person name="Yang W."/>
            <person name="Chen J."/>
            <person name="Ji P."/>
            <person name="Hu F."/>
        </authorList>
    </citation>
    <scope>NUCLEOTIDE SEQUENCE</scope>
    <source>
        <strain evidence="1">CRE-138-0111</strain>
    </source>
</reference>
<protein>
    <submittedName>
        <fullName evidence="1">YcfL family protein</fullName>
    </submittedName>
</protein>
<dbReference type="Proteomes" id="UP001176478">
    <property type="component" value="Unassembled WGS sequence"/>
</dbReference>
<accession>A0ABT9ATI0</accession>
<gene>
    <name evidence="1" type="ORF">Q5E86_15160</name>
</gene>
<dbReference type="InterPro" id="IPR038483">
    <property type="entry name" value="YcfL-like_sf"/>
</dbReference>
<name>A0ABT9ATI0_9GAMM</name>